<dbReference type="GO" id="GO:0046872">
    <property type="term" value="F:metal ion binding"/>
    <property type="evidence" value="ECO:0007669"/>
    <property type="project" value="UniProtKB-KW"/>
</dbReference>
<dbReference type="PANTHER" id="PTHR11067">
    <property type="entry name" value="INOSINE TRIPHOSPHATE PYROPHOSPHATASE/HAM1 PROTEIN"/>
    <property type="match status" value="1"/>
</dbReference>
<keyword evidence="6 10" id="KW-0460">Magnesium</keyword>
<dbReference type="NCBIfam" id="TIGR00042">
    <property type="entry name" value="RdgB/HAM1 family non-canonical purine NTP pyrophosphatase"/>
    <property type="match status" value="1"/>
</dbReference>
<feature type="binding site" evidence="10">
    <location>
        <position position="74"/>
    </location>
    <ligand>
        <name>Mg(2+)</name>
        <dbReference type="ChEBI" id="CHEBI:18420"/>
    </ligand>
</feature>
<dbReference type="GO" id="GO:0005829">
    <property type="term" value="C:cytosol"/>
    <property type="evidence" value="ECO:0007669"/>
    <property type="project" value="TreeGrafter"/>
</dbReference>
<dbReference type="SUPFAM" id="SSF52972">
    <property type="entry name" value="ITPase-like"/>
    <property type="match status" value="1"/>
</dbReference>
<evidence type="ECO:0000256" key="8">
    <source>
        <dbReference type="ARBA" id="ARBA00051875"/>
    </source>
</evidence>
<reference evidence="12" key="1">
    <citation type="journal article" date="2014" name="Int. J. Syst. Evol. Microbiol.">
        <title>Complete genome sequence of Corynebacterium casei LMG S-19264T (=DSM 44701T), isolated from a smear-ripened cheese.</title>
        <authorList>
            <consortium name="US DOE Joint Genome Institute (JGI-PGF)"/>
            <person name="Walter F."/>
            <person name="Albersmeier A."/>
            <person name="Kalinowski J."/>
            <person name="Ruckert C."/>
        </authorList>
    </citation>
    <scope>NUCLEOTIDE SEQUENCE</scope>
    <source>
        <strain evidence="12">VKM B-1513</strain>
    </source>
</reference>
<dbReference type="InterPro" id="IPR029001">
    <property type="entry name" value="ITPase-like_fam"/>
</dbReference>
<dbReference type="AlphaFoldDB" id="A0A9W6INL6"/>
<organism evidence="12 13">
    <name type="scientific">Maricaulis virginensis</name>
    <dbReference type="NCBI Taxonomy" id="144022"/>
    <lineage>
        <taxon>Bacteria</taxon>
        <taxon>Pseudomonadati</taxon>
        <taxon>Pseudomonadota</taxon>
        <taxon>Alphaproteobacteria</taxon>
        <taxon>Maricaulales</taxon>
        <taxon>Maricaulaceae</taxon>
        <taxon>Maricaulis</taxon>
    </lineage>
</organism>
<dbReference type="GO" id="GO:0000166">
    <property type="term" value="F:nucleotide binding"/>
    <property type="evidence" value="ECO:0007669"/>
    <property type="project" value="UniProtKB-KW"/>
</dbReference>
<evidence type="ECO:0000256" key="10">
    <source>
        <dbReference type="HAMAP-Rule" id="MF_01405"/>
    </source>
</evidence>
<comment type="caution">
    <text evidence="12">The sequence shown here is derived from an EMBL/GenBank/DDBJ whole genome shotgun (WGS) entry which is preliminary data.</text>
</comment>
<evidence type="ECO:0000256" key="5">
    <source>
        <dbReference type="ARBA" id="ARBA00022801"/>
    </source>
</evidence>
<dbReference type="GO" id="GO:0009117">
    <property type="term" value="P:nucleotide metabolic process"/>
    <property type="evidence" value="ECO:0007669"/>
    <property type="project" value="UniProtKB-KW"/>
</dbReference>
<comment type="catalytic activity">
    <reaction evidence="9 10">
        <text>XTP + H2O = XMP + diphosphate + H(+)</text>
        <dbReference type="Rhea" id="RHEA:28610"/>
        <dbReference type="ChEBI" id="CHEBI:15377"/>
        <dbReference type="ChEBI" id="CHEBI:15378"/>
        <dbReference type="ChEBI" id="CHEBI:33019"/>
        <dbReference type="ChEBI" id="CHEBI:57464"/>
        <dbReference type="ChEBI" id="CHEBI:61314"/>
        <dbReference type="EC" id="3.6.1.66"/>
    </reaction>
</comment>
<name>A0A9W6INL6_9PROT</name>
<dbReference type="EMBL" id="BSFE01000012">
    <property type="protein sequence ID" value="GLK53657.1"/>
    <property type="molecule type" value="Genomic_DNA"/>
</dbReference>
<dbReference type="GO" id="GO:0009146">
    <property type="term" value="P:purine nucleoside triphosphate catabolic process"/>
    <property type="evidence" value="ECO:0007669"/>
    <property type="project" value="UniProtKB-UniRule"/>
</dbReference>
<comment type="function">
    <text evidence="10">Pyrophosphatase that catalyzes the hydrolysis of nucleoside triphosphates to their monophosphate derivatives, with a high preference for the non-canonical purine nucleotides XTP (xanthosine triphosphate), dITP (deoxyinosine triphosphate) and ITP. Seems to function as a house-cleaning enzyme that removes non-canonical purine nucleotides from the nucleotide pool, thus preventing their incorporation into DNA/RNA and avoiding chromosomal lesions.</text>
</comment>
<accession>A0A9W6INL6</accession>
<dbReference type="InterPro" id="IPR020922">
    <property type="entry name" value="dITP/XTP_pyrophosphatase"/>
</dbReference>
<comment type="similarity">
    <text evidence="1 10 11">Belongs to the HAM1 NTPase family.</text>
</comment>
<feature type="binding site" evidence="10">
    <location>
        <position position="45"/>
    </location>
    <ligand>
        <name>Mg(2+)</name>
        <dbReference type="ChEBI" id="CHEBI:18420"/>
    </ligand>
</feature>
<keyword evidence="5 10" id="KW-0378">Hydrolase</keyword>
<comment type="catalytic activity">
    <reaction evidence="10">
        <text>ITP + H2O = IMP + diphosphate + H(+)</text>
        <dbReference type="Rhea" id="RHEA:29399"/>
        <dbReference type="ChEBI" id="CHEBI:15377"/>
        <dbReference type="ChEBI" id="CHEBI:15378"/>
        <dbReference type="ChEBI" id="CHEBI:33019"/>
        <dbReference type="ChEBI" id="CHEBI:58053"/>
        <dbReference type="ChEBI" id="CHEBI:61402"/>
        <dbReference type="EC" id="3.6.1.66"/>
    </reaction>
</comment>
<proteinExistence type="inferred from homology"/>
<dbReference type="HAMAP" id="MF_01405">
    <property type="entry name" value="Non_canon_purine_NTPase"/>
    <property type="match status" value="1"/>
</dbReference>
<feature type="active site" description="Proton acceptor" evidence="10">
    <location>
        <position position="74"/>
    </location>
</feature>
<evidence type="ECO:0000256" key="1">
    <source>
        <dbReference type="ARBA" id="ARBA00008023"/>
    </source>
</evidence>
<dbReference type="InterPro" id="IPR002637">
    <property type="entry name" value="RdgB/HAM1"/>
</dbReference>
<dbReference type="CDD" id="cd00515">
    <property type="entry name" value="HAM1"/>
    <property type="match status" value="1"/>
</dbReference>
<evidence type="ECO:0000256" key="11">
    <source>
        <dbReference type="RuleBase" id="RU003781"/>
    </source>
</evidence>
<keyword evidence="7 10" id="KW-0546">Nucleotide metabolism</keyword>
<sequence length="198" mass="21139">MAISDGETWVLASHNAGKIKELRDILAPRGIALKSAVELDLPEPEETEPTFEGNAALKARAACEATGLTCLADDSGLSVDALDGAPGIYSARWAGEPRDFGRAMQRVHDELGEAADRTARFVSVIALARPDGSISRYRGEVAGTIIWPPRGKGGFGYDPVFCPAGERRTFGEMAPEEKRQLSHRARALAAMIAAEFGS</sequence>
<dbReference type="Gene3D" id="3.90.950.10">
    <property type="match status" value="1"/>
</dbReference>
<evidence type="ECO:0000313" key="13">
    <source>
        <dbReference type="Proteomes" id="UP001143486"/>
    </source>
</evidence>
<protein>
    <recommendedName>
        <fullName evidence="10">dITP/XTP pyrophosphatase</fullName>
        <ecNumber evidence="10">3.6.1.66</ecNumber>
    </recommendedName>
    <alternativeName>
        <fullName evidence="10">Non-canonical purine NTP pyrophosphatase</fullName>
    </alternativeName>
    <alternativeName>
        <fullName evidence="10">Non-standard purine NTP pyrophosphatase</fullName>
    </alternativeName>
    <alternativeName>
        <fullName evidence="10">Nucleoside-triphosphate diphosphatase</fullName>
    </alternativeName>
    <alternativeName>
        <fullName evidence="10">Nucleoside-triphosphate pyrophosphatase</fullName>
        <shortName evidence="10">NTPase</shortName>
    </alternativeName>
</protein>
<dbReference type="RefSeq" id="WP_271187997.1">
    <property type="nucleotide sequence ID" value="NZ_BSFE01000012.1"/>
</dbReference>
<keyword evidence="3 10" id="KW-0479">Metal-binding</keyword>
<feature type="binding site" evidence="10">
    <location>
        <begin position="155"/>
        <end position="158"/>
    </location>
    <ligand>
        <name>substrate</name>
    </ligand>
</feature>
<dbReference type="FunFam" id="3.90.950.10:FF:000001">
    <property type="entry name" value="dITP/XTP pyrophosphatase"/>
    <property type="match status" value="1"/>
</dbReference>
<gene>
    <name evidence="12" type="ORF">GCM10017621_31650</name>
</gene>
<dbReference type="GO" id="GO:0035870">
    <property type="term" value="F:dITP diphosphatase activity"/>
    <property type="evidence" value="ECO:0007669"/>
    <property type="project" value="UniProtKB-UniRule"/>
</dbReference>
<evidence type="ECO:0000313" key="12">
    <source>
        <dbReference type="EMBL" id="GLK53657.1"/>
    </source>
</evidence>
<feature type="binding site" evidence="10">
    <location>
        <begin position="13"/>
        <end position="18"/>
    </location>
    <ligand>
        <name>substrate</name>
    </ligand>
</feature>
<dbReference type="Pfam" id="PF01725">
    <property type="entry name" value="Ham1p_like"/>
    <property type="match status" value="1"/>
</dbReference>
<keyword evidence="13" id="KW-1185">Reference proteome</keyword>
<comment type="catalytic activity">
    <reaction evidence="8 10">
        <text>dITP + H2O = dIMP + diphosphate + H(+)</text>
        <dbReference type="Rhea" id="RHEA:28342"/>
        <dbReference type="ChEBI" id="CHEBI:15377"/>
        <dbReference type="ChEBI" id="CHEBI:15378"/>
        <dbReference type="ChEBI" id="CHEBI:33019"/>
        <dbReference type="ChEBI" id="CHEBI:61194"/>
        <dbReference type="ChEBI" id="CHEBI:61382"/>
        <dbReference type="EC" id="3.6.1.66"/>
    </reaction>
</comment>
<dbReference type="GO" id="GO:0036220">
    <property type="term" value="F:ITP diphosphatase activity"/>
    <property type="evidence" value="ECO:0007669"/>
    <property type="project" value="UniProtKB-UniRule"/>
</dbReference>
<evidence type="ECO:0000256" key="6">
    <source>
        <dbReference type="ARBA" id="ARBA00022842"/>
    </source>
</evidence>
<dbReference type="PANTHER" id="PTHR11067:SF9">
    <property type="entry name" value="INOSINE TRIPHOSPHATE PYROPHOSPHATASE"/>
    <property type="match status" value="1"/>
</dbReference>
<dbReference type="EC" id="3.6.1.66" evidence="10"/>
<dbReference type="GO" id="GO:0017111">
    <property type="term" value="F:ribonucleoside triphosphate phosphatase activity"/>
    <property type="evidence" value="ECO:0007669"/>
    <property type="project" value="InterPro"/>
</dbReference>
<keyword evidence="4 10" id="KW-0547">Nucleotide-binding</keyword>
<comment type="subunit">
    <text evidence="2 10">Homodimer.</text>
</comment>
<reference evidence="12" key="2">
    <citation type="submission" date="2023-01" db="EMBL/GenBank/DDBJ databases">
        <authorList>
            <person name="Sun Q."/>
            <person name="Evtushenko L."/>
        </authorList>
    </citation>
    <scope>NUCLEOTIDE SEQUENCE</scope>
    <source>
        <strain evidence="12">VKM B-1513</strain>
    </source>
</reference>
<evidence type="ECO:0000256" key="9">
    <source>
        <dbReference type="ARBA" id="ARBA00052017"/>
    </source>
</evidence>
<dbReference type="GO" id="GO:0036222">
    <property type="term" value="F:XTP diphosphatase activity"/>
    <property type="evidence" value="ECO:0007669"/>
    <property type="project" value="UniProtKB-UniRule"/>
</dbReference>
<evidence type="ECO:0000256" key="4">
    <source>
        <dbReference type="ARBA" id="ARBA00022741"/>
    </source>
</evidence>
<evidence type="ECO:0000256" key="3">
    <source>
        <dbReference type="ARBA" id="ARBA00022723"/>
    </source>
</evidence>
<dbReference type="Proteomes" id="UP001143486">
    <property type="component" value="Unassembled WGS sequence"/>
</dbReference>
<feature type="binding site" evidence="10">
    <location>
        <position position="75"/>
    </location>
    <ligand>
        <name>substrate</name>
    </ligand>
</feature>
<feature type="binding site" evidence="10">
    <location>
        <position position="178"/>
    </location>
    <ligand>
        <name>substrate</name>
    </ligand>
</feature>
<comment type="cofactor">
    <cofactor evidence="10">
        <name>Mg(2+)</name>
        <dbReference type="ChEBI" id="CHEBI:18420"/>
    </cofactor>
    <text evidence="10">Binds 1 Mg(2+) ion per subunit.</text>
</comment>
<evidence type="ECO:0000256" key="7">
    <source>
        <dbReference type="ARBA" id="ARBA00023080"/>
    </source>
</evidence>
<feature type="binding site" evidence="10">
    <location>
        <begin position="183"/>
        <end position="184"/>
    </location>
    <ligand>
        <name>substrate</name>
    </ligand>
</feature>
<evidence type="ECO:0000256" key="2">
    <source>
        <dbReference type="ARBA" id="ARBA00011738"/>
    </source>
</evidence>